<name>A0A2M9YPD9_9LEPT</name>
<dbReference type="InterPro" id="IPR013342">
    <property type="entry name" value="Mandelate_racemase_C"/>
</dbReference>
<comment type="cofactor">
    <cofactor evidence="1">
        <name>Mg(2+)</name>
        <dbReference type="ChEBI" id="CHEBI:18420"/>
    </cofactor>
</comment>
<evidence type="ECO:0000259" key="4">
    <source>
        <dbReference type="SMART" id="SM00922"/>
    </source>
</evidence>
<protein>
    <recommendedName>
        <fullName evidence="4">Mandelate racemase/muconate lactonizing enzyme C-terminal domain-containing protein</fullName>
    </recommendedName>
</protein>
<dbReference type="SMART" id="SM00922">
    <property type="entry name" value="MR_MLE"/>
    <property type="match status" value="1"/>
</dbReference>
<evidence type="ECO:0000313" key="5">
    <source>
        <dbReference type="EMBL" id="PJZ53395.1"/>
    </source>
</evidence>
<keyword evidence="3" id="KW-0460">Magnesium</keyword>
<dbReference type="InterPro" id="IPR036849">
    <property type="entry name" value="Enolase-like_C_sf"/>
</dbReference>
<dbReference type="Gene3D" id="3.20.20.120">
    <property type="entry name" value="Enolase-like C-terminal domain"/>
    <property type="match status" value="1"/>
</dbReference>
<dbReference type="Gene3D" id="3.30.390.10">
    <property type="entry name" value="Enolase-like, N-terminal domain"/>
    <property type="match status" value="1"/>
</dbReference>
<keyword evidence="2" id="KW-0479">Metal-binding</keyword>
<dbReference type="InterPro" id="IPR013341">
    <property type="entry name" value="Mandelate_racemase_N_dom"/>
</dbReference>
<dbReference type="Pfam" id="PF13378">
    <property type="entry name" value="MR_MLE_C"/>
    <property type="match status" value="1"/>
</dbReference>
<accession>A0A2M9YPD9</accession>
<dbReference type="InterPro" id="IPR029065">
    <property type="entry name" value="Enolase_C-like"/>
</dbReference>
<proteinExistence type="predicted"/>
<dbReference type="GO" id="GO:0000287">
    <property type="term" value="F:magnesium ion binding"/>
    <property type="evidence" value="ECO:0007669"/>
    <property type="project" value="TreeGrafter"/>
</dbReference>
<dbReference type="Pfam" id="PF02746">
    <property type="entry name" value="MR_MLE_N"/>
    <property type="match status" value="1"/>
</dbReference>
<evidence type="ECO:0000256" key="1">
    <source>
        <dbReference type="ARBA" id="ARBA00001946"/>
    </source>
</evidence>
<dbReference type="InterPro" id="IPR046945">
    <property type="entry name" value="RHMD-like"/>
</dbReference>
<evidence type="ECO:0000313" key="7">
    <source>
        <dbReference type="Proteomes" id="UP000232149"/>
    </source>
</evidence>
<dbReference type="CDD" id="cd03316">
    <property type="entry name" value="MR_like"/>
    <property type="match status" value="1"/>
</dbReference>
<evidence type="ECO:0000313" key="6">
    <source>
        <dbReference type="EMBL" id="PJZ61839.1"/>
    </source>
</evidence>
<dbReference type="PANTHER" id="PTHR13794:SF58">
    <property type="entry name" value="MITOCHONDRIAL ENOLASE SUPERFAMILY MEMBER 1"/>
    <property type="match status" value="1"/>
</dbReference>
<dbReference type="AlphaFoldDB" id="A0A2M9YPD9"/>
<comment type="caution">
    <text evidence="5">The sequence shown here is derived from an EMBL/GenBank/DDBJ whole genome shotgun (WGS) entry which is preliminary data.</text>
</comment>
<dbReference type="SUPFAM" id="SSF54826">
    <property type="entry name" value="Enolase N-terminal domain-like"/>
    <property type="match status" value="1"/>
</dbReference>
<dbReference type="GO" id="GO:0016836">
    <property type="term" value="F:hydro-lyase activity"/>
    <property type="evidence" value="ECO:0007669"/>
    <property type="project" value="TreeGrafter"/>
</dbReference>
<dbReference type="InterPro" id="IPR029017">
    <property type="entry name" value="Enolase-like_N"/>
</dbReference>
<dbReference type="EMBL" id="NPDU01000025">
    <property type="protein sequence ID" value="PJZ61839.1"/>
    <property type="molecule type" value="Genomic_DNA"/>
</dbReference>
<dbReference type="Proteomes" id="UP000232188">
    <property type="component" value="Unassembled WGS sequence"/>
</dbReference>
<dbReference type="RefSeq" id="WP_100785487.1">
    <property type="nucleotide sequence ID" value="NZ_NPDU01000025.1"/>
</dbReference>
<dbReference type="SFLD" id="SFLDS00001">
    <property type="entry name" value="Enolase"/>
    <property type="match status" value="1"/>
</dbReference>
<evidence type="ECO:0000256" key="2">
    <source>
        <dbReference type="ARBA" id="ARBA00022723"/>
    </source>
</evidence>
<evidence type="ECO:0000256" key="3">
    <source>
        <dbReference type="ARBA" id="ARBA00022842"/>
    </source>
</evidence>
<dbReference type="EMBL" id="NPDV01000007">
    <property type="protein sequence ID" value="PJZ53395.1"/>
    <property type="molecule type" value="Genomic_DNA"/>
</dbReference>
<reference evidence="7 8" key="1">
    <citation type="submission" date="2017-07" db="EMBL/GenBank/DDBJ databases">
        <title>Leptospira spp. isolated from tropical soils.</title>
        <authorList>
            <person name="Thibeaux R."/>
            <person name="Iraola G."/>
            <person name="Ferres I."/>
            <person name="Bierque E."/>
            <person name="Girault D."/>
            <person name="Soupe-Gilbert M.-E."/>
            <person name="Picardeau M."/>
            <person name="Goarant C."/>
        </authorList>
    </citation>
    <scope>NUCLEOTIDE SEQUENCE [LARGE SCALE GENOMIC DNA]</scope>
    <source>
        <strain evidence="5 8">FH2-B-C1</strain>
        <strain evidence="6 7">FH2-B-D1</strain>
    </source>
</reference>
<keyword evidence="7" id="KW-1185">Reference proteome</keyword>
<organism evidence="5 8">
    <name type="scientific">Leptospira adleri</name>
    <dbReference type="NCBI Taxonomy" id="2023186"/>
    <lineage>
        <taxon>Bacteria</taxon>
        <taxon>Pseudomonadati</taxon>
        <taxon>Spirochaetota</taxon>
        <taxon>Spirochaetia</taxon>
        <taxon>Leptospirales</taxon>
        <taxon>Leptospiraceae</taxon>
        <taxon>Leptospira</taxon>
    </lineage>
</organism>
<sequence length="383" mass="42696">MKIVKVTPFLSSSNYGSGKVLGQPLGAKTLGFVEIETSEGVLGYGEAYCAIYAPESFIEVIKIFSDELVGEDALNPEFLYDRIHIPFVTRSGFFRSAYSAIDIALWDIKSKYEKKTIAGLITIDQSKKKIKVYASGGSAAFTPKEIEEDVNTQISLGHNSYKMRVGFQSWENDLERIEKAKNILGNSKELMVDAIMGTINPPWTIEIAKKQLKQVEKFNLTWIEEPLAPDNLLDYKELKTHISIPIAGGEALSSKLDFESYISNQSVDYLQPDVTHCGGITAAIRICKLAKKYGMKISMHVWGSSLAFAANKEVALAFDNVHWLEEPTVSLDISKEFSFSKTIVEGELIATEEFGLPFPDRKEILKKYPYIPGSGFKFPARAK</sequence>
<feature type="domain" description="Mandelate racemase/muconate lactonizing enzyme C-terminal" evidence="4">
    <location>
        <begin position="143"/>
        <end position="245"/>
    </location>
</feature>
<dbReference type="SUPFAM" id="SSF51604">
    <property type="entry name" value="Enolase C-terminal domain-like"/>
    <property type="match status" value="1"/>
</dbReference>
<evidence type="ECO:0000313" key="8">
    <source>
        <dbReference type="Proteomes" id="UP000232188"/>
    </source>
</evidence>
<dbReference type="PANTHER" id="PTHR13794">
    <property type="entry name" value="ENOLASE SUPERFAMILY, MANDELATE RACEMASE"/>
    <property type="match status" value="1"/>
</dbReference>
<gene>
    <name evidence="6" type="ORF">CH376_11370</name>
    <name evidence="5" type="ORF">CH380_09355</name>
</gene>
<dbReference type="SFLD" id="SFLDG00179">
    <property type="entry name" value="mandelate_racemase"/>
    <property type="match status" value="1"/>
</dbReference>
<dbReference type="GO" id="GO:0016052">
    <property type="term" value="P:carbohydrate catabolic process"/>
    <property type="evidence" value="ECO:0007669"/>
    <property type="project" value="TreeGrafter"/>
</dbReference>
<dbReference type="Proteomes" id="UP000232149">
    <property type="component" value="Unassembled WGS sequence"/>
</dbReference>